<feature type="region of interest" description="Disordered" evidence="1">
    <location>
        <begin position="102"/>
        <end position="174"/>
    </location>
</feature>
<keyword evidence="3" id="KW-1185">Reference proteome</keyword>
<feature type="non-terminal residue" evidence="2">
    <location>
        <position position="1"/>
    </location>
</feature>
<evidence type="ECO:0000256" key="1">
    <source>
        <dbReference type="SAM" id="MobiDB-lite"/>
    </source>
</evidence>
<feature type="region of interest" description="Disordered" evidence="1">
    <location>
        <begin position="30"/>
        <end position="64"/>
    </location>
</feature>
<dbReference type="EMBL" id="CAACVG010009068">
    <property type="protein sequence ID" value="VEN51954.1"/>
    <property type="molecule type" value="Genomic_DNA"/>
</dbReference>
<dbReference type="AlphaFoldDB" id="A0A653CXY9"/>
<reference evidence="2 3" key="1">
    <citation type="submission" date="2019-01" db="EMBL/GenBank/DDBJ databases">
        <authorList>
            <person name="Sayadi A."/>
        </authorList>
    </citation>
    <scope>NUCLEOTIDE SEQUENCE [LARGE SCALE GENOMIC DNA]</scope>
</reference>
<sequence length="292" mass="32173">FQGAPDSAPRLPRVSVRLPLRLLRRYPAQLHPDAQPDPVRLPAQHASARSVHAQPQSGHAHRDLVQPPYIHQLRHDDPAGAVQEGPGHLPEDPGARHLSLGAEEQSSGVERTGYPVQHPPDERAGVVRRHASDRVHPKQIAHAEHVDHRSQRAHGHLPELGRGLGHGGTLPVPQRYRKPTEVSEQPHPLLLVHFAVSVRRSEHGSDPRADHEGAAGAIDREPAAPLGAAHHLHRAHQEPHLPILAARVRPLRARNRKVSLACLRGLLDTIVACLENAVKYLLSQIYLLEPYC</sequence>
<feature type="non-terminal residue" evidence="2">
    <location>
        <position position="292"/>
    </location>
</feature>
<protein>
    <submittedName>
        <fullName evidence="2">Uncharacterized protein</fullName>
    </submittedName>
</protein>
<feature type="compositionally biased region" description="Basic and acidic residues" evidence="1">
    <location>
        <begin position="119"/>
        <end position="150"/>
    </location>
</feature>
<name>A0A653CXY9_CALMS</name>
<feature type="region of interest" description="Disordered" evidence="1">
    <location>
        <begin position="77"/>
        <end position="96"/>
    </location>
</feature>
<dbReference type="EMBL" id="CAACVG010009068">
    <property type="protein sequence ID" value="VEN51953.1"/>
    <property type="molecule type" value="Genomic_DNA"/>
</dbReference>
<evidence type="ECO:0000313" key="3">
    <source>
        <dbReference type="Proteomes" id="UP000410492"/>
    </source>
</evidence>
<evidence type="ECO:0000313" key="2">
    <source>
        <dbReference type="EMBL" id="VEN51953.1"/>
    </source>
</evidence>
<accession>A0A653CXY9</accession>
<gene>
    <name evidence="2" type="ORF">CALMAC_LOCUS12249</name>
</gene>
<organism evidence="2 3">
    <name type="scientific">Callosobruchus maculatus</name>
    <name type="common">Southern cowpea weevil</name>
    <name type="synonym">Pulse bruchid</name>
    <dbReference type="NCBI Taxonomy" id="64391"/>
    <lineage>
        <taxon>Eukaryota</taxon>
        <taxon>Metazoa</taxon>
        <taxon>Ecdysozoa</taxon>
        <taxon>Arthropoda</taxon>
        <taxon>Hexapoda</taxon>
        <taxon>Insecta</taxon>
        <taxon>Pterygota</taxon>
        <taxon>Neoptera</taxon>
        <taxon>Endopterygota</taxon>
        <taxon>Coleoptera</taxon>
        <taxon>Polyphaga</taxon>
        <taxon>Cucujiformia</taxon>
        <taxon>Chrysomeloidea</taxon>
        <taxon>Chrysomelidae</taxon>
        <taxon>Bruchinae</taxon>
        <taxon>Bruchini</taxon>
        <taxon>Callosobruchus</taxon>
    </lineage>
</organism>
<proteinExistence type="predicted"/>
<dbReference type="Proteomes" id="UP000410492">
    <property type="component" value="Unassembled WGS sequence"/>
</dbReference>